<dbReference type="PANTHER" id="PTHR24096">
    <property type="entry name" value="LONG-CHAIN-FATTY-ACID--COA LIGASE"/>
    <property type="match status" value="1"/>
</dbReference>
<dbReference type="AlphaFoldDB" id="B7QJU6"/>
<dbReference type="HOGENOM" id="CLU_000022_17_6_1"/>
<reference evidence="2 4" key="1">
    <citation type="submission" date="2008-03" db="EMBL/GenBank/DDBJ databases">
        <title>Annotation of Ixodes scapularis.</title>
        <authorList>
            <consortium name="Ixodes scapularis Genome Project Consortium"/>
            <person name="Caler E."/>
            <person name="Hannick L.I."/>
            <person name="Bidwell S."/>
            <person name="Joardar V."/>
            <person name="Thiagarajan M."/>
            <person name="Amedeo P."/>
            <person name="Galinsky K.J."/>
            <person name="Schobel S."/>
            <person name="Inman J."/>
            <person name="Hostetler J."/>
            <person name="Miller J."/>
            <person name="Hammond M."/>
            <person name="Megy K."/>
            <person name="Lawson D."/>
            <person name="Kodira C."/>
            <person name="Sutton G."/>
            <person name="Meyer J."/>
            <person name="Hill C.A."/>
            <person name="Birren B."/>
            <person name="Nene V."/>
            <person name="Collins F."/>
            <person name="Alarcon-Chaidez F."/>
            <person name="Wikel S."/>
            <person name="Strausberg R."/>
        </authorList>
    </citation>
    <scope>NUCLEOTIDE SEQUENCE [LARGE SCALE GENOMIC DNA]</scope>
    <source>
        <strain evidence="4">Wikel</strain>
        <strain evidence="2">Wikel colony</strain>
    </source>
</reference>
<dbReference type="Proteomes" id="UP000001555">
    <property type="component" value="Unassembled WGS sequence"/>
</dbReference>
<dbReference type="SUPFAM" id="SSF56801">
    <property type="entry name" value="Acetyl-CoA synthetase-like"/>
    <property type="match status" value="1"/>
</dbReference>
<reference evidence="3" key="2">
    <citation type="submission" date="2020-05" db="UniProtKB">
        <authorList>
            <consortium name="EnsemblMetazoa"/>
        </authorList>
    </citation>
    <scope>IDENTIFICATION</scope>
    <source>
        <strain evidence="3">wikel</strain>
    </source>
</reference>
<dbReference type="VEuPathDB" id="VectorBase:ISCW015030"/>
<keyword evidence="2" id="KW-0560">Oxidoreductase</keyword>
<dbReference type="EnsemblMetazoa" id="ISCW015030-RA">
    <property type="protein sequence ID" value="ISCW015030-PA"/>
    <property type="gene ID" value="ISCW015030"/>
</dbReference>
<dbReference type="OrthoDB" id="6510886at2759"/>
<dbReference type="STRING" id="6945.B7QJU6"/>
<dbReference type="EMBL" id="ABJB010669998">
    <property type="status" value="NOT_ANNOTATED_CDS"/>
    <property type="molecule type" value="Genomic_DNA"/>
</dbReference>
<dbReference type="VEuPathDB" id="VectorBase:ISCP_005396"/>
<protein>
    <submittedName>
        <fullName evidence="2 3">AMP dependent CoA ligase, putative</fullName>
        <ecNumber evidence="2">1.13.12.7</ecNumber>
    </submittedName>
</protein>
<dbReference type="EMBL" id="DS954641">
    <property type="protein sequence ID" value="EEC19118.1"/>
    <property type="molecule type" value="Genomic_DNA"/>
</dbReference>
<dbReference type="EC" id="1.13.12.7" evidence="2"/>
<evidence type="ECO:0000313" key="3">
    <source>
        <dbReference type="EnsemblMetazoa" id="ISCW015030-PA"/>
    </source>
</evidence>
<dbReference type="GO" id="GO:0016491">
    <property type="term" value="F:oxidoreductase activity"/>
    <property type="evidence" value="ECO:0007669"/>
    <property type="project" value="UniProtKB-KW"/>
</dbReference>
<gene>
    <name evidence="2" type="ORF">IscW_ISCW015030</name>
</gene>
<dbReference type="PaxDb" id="6945-B7QJU6"/>
<keyword evidence="4" id="KW-1185">Reference proteome</keyword>
<proteinExistence type="predicted"/>
<organism>
    <name type="scientific">Ixodes scapularis</name>
    <name type="common">Black-legged tick</name>
    <name type="synonym">Deer tick</name>
    <dbReference type="NCBI Taxonomy" id="6945"/>
    <lineage>
        <taxon>Eukaryota</taxon>
        <taxon>Metazoa</taxon>
        <taxon>Ecdysozoa</taxon>
        <taxon>Arthropoda</taxon>
        <taxon>Chelicerata</taxon>
        <taxon>Arachnida</taxon>
        <taxon>Acari</taxon>
        <taxon>Parasitiformes</taxon>
        <taxon>Ixodida</taxon>
        <taxon>Ixodoidea</taxon>
        <taxon>Ixodidae</taxon>
        <taxon>Ixodinae</taxon>
        <taxon>Ixodes</taxon>
    </lineage>
</organism>
<dbReference type="GO" id="GO:0016874">
    <property type="term" value="F:ligase activity"/>
    <property type="evidence" value="ECO:0007669"/>
    <property type="project" value="UniProtKB-KW"/>
</dbReference>
<dbReference type="InterPro" id="IPR045851">
    <property type="entry name" value="AMP-bd_C_sf"/>
</dbReference>
<dbReference type="InParanoid" id="B7QJU6"/>
<name>B7QJU6_IXOSC</name>
<dbReference type="VEuPathDB" id="VectorBase:ISCI015030"/>
<dbReference type="Pfam" id="PF13193">
    <property type="entry name" value="AMP-binding_C"/>
    <property type="match status" value="1"/>
</dbReference>
<evidence type="ECO:0000313" key="4">
    <source>
        <dbReference type="Proteomes" id="UP000001555"/>
    </source>
</evidence>
<evidence type="ECO:0000259" key="1">
    <source>
        <dbReference type="Pfam" id="PF13193"/>
    </source>
</evidence>
<dbReference type="Gene3D" id="3.30.300.30">
    <property type="match status" value="1"/>
</dbReference>
<feature type="domain" description="AMP-binding enzyme C-terminal" evidence="1">
    <location>
        <begin position="51"/>
        <end position="127"/>
    </location>
</feature>
<evidence type="ECO:0000313" key="2">
    <source>
        <dbReference type="EMBL" id="EEC19118.1"/>
    </source>
</evidence>
<keyword evidence="2" id="KW-0436">Ligase</keyword>
<accession>B7QJU6</accession>
<dbReference type="PANTHER" id="PTHR24096:SF422">
    <property type="entry name" value="BCDNA.GH02901"/>
    <property type="match status" value="1"/>
</dbReference>
<sequence>MLSVTKADFCILSGDLAYYDTDGRVHFVERIKEMIKCLDQQVVPTELEELLLAKHGGIAEVAVLGVPHPVYGEAPAAIVVPKKDIKNVAGTMEREIKDIIAGTCAEYKHLYGGVFFVEALPKTESGKIQRKALFDTWAKCTRLPL</sequence>
<dbReference type="InterPro" id="IPR025110">
    <property type="entry name" value="AMP-bd_C"/>
</dbReference>